<protein>
    <submittedName>
        <fullName evidence="1">Uncharacterized protein</fullName>
    </submittedName>
</protein>
<dbReference type="OMA" id="EITMHES"/>
<dbReference type="EMBL" id="LUGG01000002">
    <property type="protein sequence ID" value="OBZ77424.1"/>
    <property type="molecule type" value="Genomic_DNA"/>
</dbReference>
<organism evidence="1 2">
    <name type="scientific">Grifola frondosa</name>
    <name type="common">Maitake</name>
    <name type="synonym">Polyporus frondosus</name>
    <dbReference type="NCBI Taxonomy" id="5627"/>
    <lineage>
        <taxon>Eukaryota</taxon>
        <taxon>Fungi</taxon>
        <taxon>Dikarya</taxon>
        <taxon>Basidiomycota</taxon>
        <taxon>Agaricomycotina</taxon>
        <taxon>Agaricomycetes</taxon>
        <taxon>Polyporales</taxon>
        <taxon>Grifolaceae</taxon>
        <taxon>Grifola</taxon>
    </lineage>
</organism>
<sequence>MDEAFDGGLIRKLWPYQIGVPLKDKGDVSNLPAWKLVPPTSEEISEWIVVEPVESNLDGVERPTILYHPSLMGVKTKVSIRVQGFVESVNIGPLGNWDGKEHSAGAAMQHLTLSGGGLSKPFTSQLEAIEEFRMAVMSYIDHDFDPIPQTVELERLHLSRRVFYKIPLTPRKNIRSALRAGDDPRGSAAKIAHRWKVPFRVRLGVQHEDGKIVPTSQIGIRKGDFIDVSFVPEIITKRSRQGVRFELKFDVQDVVRLYTRNEFSDDVLALLSPDPLPHVAAVLHEADSGFTFDTNDQCTPMVYD</sequence>
<keyword evidence="2" id="KW-1185">Reference proteome</keyword>
<dbReference type="Proteomes" id="UP000092993">
    <property type="component" value="Unassembled WGS sequence"/>
</dbReference>
<gene>
    <name evidence="1" type="ORF">A0H81_02760</name>
</gene>
<proteinExistence type="predicted"/>
<dbReference type="AlphaFoldDB" id="A0A1C7MR42"/>
<name>A0A1C7MR42_GRIFR</name>
<dbReference type="OrthoDB" id="2751023at2759"/>
<evidence type="ECO:0000313" key="1">
    <source>
        <dbReference type="EMBL" id="OBZ77424.1"/>
    </source>
</evidence>
<reference evidence="1 2" key="1">
    <citation type="submission" date="2016-03" db="EMBL/GenBank/DDBJ databases">
        <title>Whole genome sequencing of Grifola frondosa 9006-11.</title>
        <authorList>
            <person name="Min B."/>
            <person name="Park H."/>
            <person name="Kim J.-G."/>
            <person name="Cho H."/>
            <person name="Oh Y.-L."/>
            <person name="Kong W.-S."/>
            <person name="Choi I.-G."/>
        </authorList>
    </citation>
    <scope>NUCLEOTIDE SEQUENCE [LARGE SCALE GENOMIC DNA]</scope>
    <source>
        <strain evidence="1 2">9006-11</strain>
    </source>
</reference>
<accession>A0A1C7MR42</accession>
<evidence type="ECO:0000313" key="2">
    <source>
        <dbReference type="Proteomes" id="UP000092993"/>
    </source>
</evidence>
<comment type="caution">
    <text evidence="1">The sequence shown here is derived from an EMBL/GenBank/DDBJ whole genome shotgun (WGS) entry which is preliminary data.</text>
</comment>